<comment type="function">
    <text evidence="2">Hydrolyzes a variety of simple alpha-D-galactoside as well as more complex molecules such as oligosaccharides and polysaccharides.</text>
</comment>
<comment type="catalytic activity">
    <reaction evidence="1 8">
        <text>Hydrolysis of terminal, non-reducing alpha-D-galactose residues in alpha-D-galactosides, including galactose oligosaccharides, galactomannans and galactolipids.</text>
        <dbReference type="EC" id="3.2.1.22"/>
    </reaction>
</comment>
<feature type="region of interest" description="Disordered" evidence="9">
    <location>
        <begin position="297"/>
        <end position="324"/>
    </location>
</feature>
<feature type="compositionally biased region" description="Basic residues" evidence="9">
    <location>
        <begin position="299"/>
        <end position="314"/>
    </location>
</feature>
<dbReference type="Pfam" id="PF17801">
    <property type="entry name" value="Melibiase_C"/>
    <property type="match status" value="1"/>
</dbReference>
<dbReference type="InterPro" id="IPR013780">
    <property type="entry name" value="Glyco_hydro_b"/>
</dbReference>
<organism evidence="12 13">
    <name type="scientific">Apiospora saccharicola</name>
    <dbReference type="NCBI Taxonomy" id="335842"/>
    <lineage>
        <taxon>Eukaryota</taxon>
        <taxon>Fungi</taxon>
        <taxon>Dikarya</taxon>
        <taxon>Ascomycota</taxon>
        <taxon>Pezizomycotina</taxon>
        <taxon>Sordariomycetes</taxon>
        <taxon>Xylariomycetidae</taxon>
        <taxon>Amphisphaeriales</taxon>
        <taxon>Apiosporaceae</taxon>
        <taxon>Apiospora</taxon>
    </lineage>
</organism>
<evidence type="ECO:0000256" key="3">
    <source>
        <dbReference type="ARBA" id="ARBA00009743"/>
    </source>
</evidence>
<gene>
    <name evidence="12" type="ORF">PG996_014524</name>
</gene>
<dbReference type="Gene3D" id="3.20.20.70">
    <property type="entry name" value="Aldolase class I"/>
    <property type="match status" value="1"/>
</dbReference>
<dbReference type="InterPro" id="IPR041233">
    <property type="entry name" value="Melibiase_C"/>
</dbReference>
<dbReference type="EMBL" id="JAQQWM010000009">
    <property type="protein sequence ID" value="KAK8046460.1"/>
    <property type="molecule type" value="Genomic_DNA"/>
</dbReference>
<evidence type="ECO:0000256" key="10">
    <source>
        <dbReference type="SAM" id="SignalP"/>
    </source>
</evidence>
<dbReference type="PANTHER" id="PTHR11452:SF75">
    <property type="entry name" value="ALPHA-GALACTOSIDASE MEL1"/>
    <property type="match status" value="1"/>
</dbReference>
<dbReference type="InterPro" id="IPR002241">
    <property type="entry name" value="Glyco_hydro_27"/>
</dbReference>
<feature type="domain" description="Alpha galactosidase C-terminal" evidence="11">
    <location>
        <begin position="332"/>
        <end position="401"/>
    </location>
</feature>
<dbReference type="InterPro" id="IPR013785">
    <property type="entry name" value="Aldolase_TIM"/>
</dbReference>
<keyword evidence="8" id="KW-1015">Disulfide bond</keyword>
<evidence type="ECO:0000256" key="1">
    <source>
        <dbReference type="ARBA" id="ARBA00001255"/>
    </source>
</evidence>
<evidence type="ECO:0000256" key="2">
    <source>
        <dbReference type="ARBA" id="ARBA00003969"/>
    </source>
</evidence>
<dbReference type="PRINTS" id="PR00740">
    <property type="entry name" value="GLHYDRLASE27"/>
</dbReference>
<dbReference type="EC" id="3.2.1.22" evidence="4 8"/>
<feature type="signal peptide" evidence="10">
    <location>
        <begin position="1"/>
        <end position="15"/>
    </location>
</feature>
<keyword evidence="7 8" id="KW-0326">Glycosidase</keyword>
<keyword evidence="13" id="KW-1185">Reference proteome</keyword>
<dbReference type="InterPro" id="IPR000111">
    <property type="entry name" value="Glyco_hydro_27/36_CS"/>
</dbReference>
<evidence type="ECO:0000256" key="5">
    <source>
        <dbReference type="ARBA" id="ARBA00022729"/>
    </source>
</evidence>
<evidence type="ECO:0000256" key="4">
    <source>
        <dbReference type="ARBA" id="ARBA00012755"/>
    </source>
</evidence>
<feature type="chain" id="PRO_5046934848" description="Alpha-galactosidase" evidence="10">
    <location>
        <begin position="16"/>
        <end position="403"/>
    </location>
</feature>
<dbReference type="InterPro" id="IPR017853">
    <property type="entry name" value="GH"/>
</dbReference>
<dbReference type="Proteomes" id="UP001446871">
    <property type="component" value="Unassembled WGS sequence"/>
</dbReference>
<proteinExistence type="inferred from homology"/>
<name>A0ABR1TKJ7_9PEZI</name>
<comment type="caution">
    <text evidence="12">The sequence shown here is derived from an EMBL/GenBank/DDBJ whole genome shotgun (WGS) entry which is preliminary data.</text>
</comment>
<keyword evidence="6 8" id="KW-0378">Hydrolase</keyword>
<dbReference type="PROSITE" id="PS00512">
    <property type="entry name" value="ALPHA_GALACTOSIDASE"/>
    <property type="match status" value="1"/>
</dbReference>
<sequence length="403" mass="43508">MYSSILLALPALALAAPAVEKRLDNGLGKTPALGWNSWNVGGCQFANADTALKTAKLFVSLGLKDVGYQYVNIDDCWSTMNRNSSGYLVPDPNKFPKGMKALADEIHSMGLKFGLYGCAGTKTCAGYPGSWGHEVQDAKALASWSVDYWKHDACYMPCNNGQSPQTCWDPNVNPRPRYETFRDALANSGGKIFYSMCEWGRNSVWTWGASVGNSWRMSGDIANNWNSVASIAATAGGIAQYAGPGGFNDLDMMEVGNGALNENEERAHMGLWAIAKSPIILGTDLSKIKTSSLNILKNKVSHPRHQPRPPRQSRRLLPPLGRRRPQNGKLYPYWAGPLSDGVVVGVVAADGAATLSFKFADVPGLGGSGSYSWTELWTGEKGSGTSITTSLGAHDMRVYKVTK</sequence>
<keyword evidence="5 10" id="KW-0732">Signal</keyword>
<protein>
    <recommendedName>
        <fullName evidence="4 8">Alpha-galactosidase</fullName>
        <ecNumber evidence="4 8">3.2.1.22</ecNumber>
    </recommendedName>
    <alternativeName>
        <fullName evidence="8">Melibiase</fullName>
    </alternativeName>
</protein>
<comment type="similarity">
    <text evidence="3 8">Belongs to the glycosyl hydrolase 27 family.</text>
</comment>
<evidence type="ECO:0000256" key="6">
    <source>
        <dbReference type="ARBA" id="ARBA00022801"/>
    </source>
</evidence>
<dbReference type="SUPFAM" id="SSF51445">
    <property type="entry name" value="(Trans)glycosidases"/>
    <property type="match status" value="1"/>
</dbReference>
<accession>A0ABR1TKJ7</accession>
<evidence type="ECO:0000313" key="12">
    <source>
        <dbReference type="EMBL" id="KAK8046460.1"/>
    </source>
</evidence>
<dbReference type="CDD" id="cd14792">
    <property type="entry name" value="GH27"/>
    <property type="match status" value="1"/>
</dbReference>
<evidence type="ECO:0000259" key="11">
    <source>
        <dbReference type="Pfam" id="PF17801"/>
    </source>
</evidence>
<evidence type="ECO:0000256" key="8">
    <source>
        <dbReference type="RuleBase" id="RU361168"/>
    </source>
</evidence>
<dbReference type="Gene3D" id="2.60.40.1180">
    <property type="entry name" value="Golgi alpha-mannosidase II"/>
    <property type="match status" value="1"/>
</dbReference>
<reference evidence="12 13" key="1">
    <citation type="submission" date="2023-01" db="EMBL/GenBank/DDBJ databases">
        <title>Analysis of 21 Apiospora genomes using comparative genomics revels a genus with tremendous synthesis potential of carbohydrate active enzymes and secondary metabolites.</title>
        <authorList>
            <person name="Sorensen T."/>
        </authorList>
    </citation>
    <scope>NUCLEOTIDE SEQUENCE [LARGE SCALE GENOMIC DNA]</scope>
    <source>
        <strain evidence="12 13">CBS 83171</strain>
    </source>
</reference>
<evidence type="ECO:0000256" key="9">
    <source>
        <dbReference type="SAM" id="MobiDB-lite"/>
    </source>
</evidence>
<dbReference type="PANTHER" id="PTHR11452">
    <property type="entry name" value="ALPHA-GALACTOSIDASE/ALPHA-N-ACETYLGALACTOSAMINIDASE"/>
    <property type="match status" value="1"/>
</dbReference>
<dbReference type="Pfam" id="PF16499">
    <property type="entry name" value="Melibiase_2"/>
    <property type="match status" value="1"/>
</dbReference>
<evidence type="ECO:0000256" key="7">
    <source>
        <dbReference type="ARBA" id="ARBA00023295"/>
    </source>
</evidence>
<evidence type="ECO:0000313" key="13">
    <source>
        <dbReference type="Proteomes" id="UP001446871"/>
    </source>
</evidence>
<dbReference type="SUPFAM" id="SSF51011">
    <property type="entry name" value="Glycosyl hydrolase domain"/>
    <property type="match status" value="1"/>
</dbReference>